<dbReference type="OrthoDB" id="1606438at2759"/>
<dbReference type="Pfam" id="PF00891">
    <property type="entry name" value="Methyltransf_2"/>
    <property type="match status" value="1"/>
</dbReference>
<dbReference type="InterPro" id="IPR001077">
    <property type="entry name" value="COMT_C"/>
</dbReference>
<proteinExistence type="predicted"/>
<dbReference type="InterPro" id="IPR036390">
    <property type="entry name" value="WH_DNA-bd_sf"/>
</dbReference>
<dbReference type="FunFam" id="3.40.50.150:FF:000061">
    <property type="entry name" value="Caffeic acid O-methyltransferase"/>
    <property type="match status" value="1"/>
</dbReference>
<feature type="domain" description="O-methyltransferase C-terminal" evidence="5">
    <location>
        <begin position="140"/>
        <end position="345"/>
    </location>
</feature>
<dbReference type="Gene3D" id="3.40.50.150">
    <property type="entry name" value="Vaccinia Virus protein VP39"/>
    <property type="match status" value="1"/>
</dbReference>
<feature type="active site" description="Proton acceptor" evidence="4">
    <location>
        <position position="269"/>
    </location>
</feature>
<dbReference type="SUPFAM" id="SSF46785">
    <property type="entry name" value="Winged helix' DNA-binding domain"/>
    <property type="match status" value="1"/>
</dbReference>
<dbReference type="InterPro" id="IPR029063">
    <property type="entry name" value="SAM-dependent_MTases_sf"/>
</dbReference>
<evidence type="ECO:0000256" key="1">
    <source>
        <dbReference type="ARBA" id="ARBA00022603"/>
    </source>
</evidence>
<keyword evidence="1" id="KW-0489">Methyltransferase</keyword>
<evidence type="ECO:0000259" key="5">
    <source>
        <dbReference type="Pfam" id="PF00891"/>
    </source>
</evidence>
<evidence type="ECO:0000313" key="7">
    <source>
        <dbReference type="EMBL" id="ESQ43068.1"/>
    </source>
</evidence>
<dbReference type="EMBL" id="KI517464">
    <property type="protein sequence ID" value="ESQ43068.1"/>
    <property type="molecule type" value="Genomic_DNA"/>
</dbReference>
<gene>
    <name evidence="7" type="ORF">EUTSA_v10013908mg</name>
</gene>
<dbReference type="Pfam" id="PF08100">
    <property type="entry name" value="Dimerisation"/>
    <property type="match status" value="1"/>
</dbReference>
<dbReference type="PANTHER" id="PTHR11746">
    <property type="entry name" value="O-METHYLTRANSFERASE"/>
    <property type="match status" value="1"/>
</dbReference>
<dbReference type="KEGG" id="eus:EUTSA_v10013908mg"/>
<dbReference type="InterPro" id="IPR036388">
    <property type="entry name" value="WH-like_DNA-bd_sf"/>
</dbReference>
<evidence type="ECO:0000259" key="6">
    <source>
        <dbReference type="Pfam" id="PF08100"/>
    </source>
</evidence>
<dbReference type="PIRSF" id="PIRSF005739">
    <property type="entry name" value="O-mtase"/>
    <property type="match status" value="1"/>
</dbReference>
<evidence type="ECO:0000256" key="2">
    <source>
        <dbReference type="ARBA" id="ARBA00022679"/>
    </source>
</evidence>
<dbReference type="FunFam" id="1.10.10.10:FF:000357">
    <property type="entry name" value="Caffeic acid 3-O-methyltransferase"/>
    <property type="match status" value="1"/>
</dbReference>
<evidence type="ECO:0008006" key="9">
    <source>
        <dbReference type="Google" id="ProtNLM"/>
    </source>
</evidence>
<evidence type="ECO:0000313" key="8">
    <source>
        <dbReference type="Proteomes" id="UP000030689"/>
    </source>
</evidence>
<dbReference type="SUPFAM" id="SSF53335">
    <property type="entry name" value="S-adenosyl-L-methionine-dependent methyltransferases"/>
    <property type="match status" value="1"/>
</dbReference>
<dbReference type="Gene3D" id="1.10.10.10">
    <property type="entry name" value="Winged helix-like DNA-binding domain superfamily/Winged helix DNA-binding domain"/>
    <property type="match status" value="1"/>
</dbReference>
<dbReference type="eggNOG" id="KOG3178">
    <property type="taxonomic scope" value="Eukaryota"/>
</dbReference>
<keyword evidence="3" id="KW-0949">S-adenosyl-L-methionine</keyword>
<dbReference type="GO" id="GO:0008171">
    <property type="term" value="F:O-methyltransferase activity"/>
    <property type="evidence" value="ECO:0007669"/>
    <property type="project" value="InterPro"/>
</dbReference>
<evidence type="ECO:0000256" key="3">
    <source>
        <dbReference type="ARBA" id="ARBA00022691"/>
    </source>
</evidence>
<dbReference type="Gramene" id="ESQ43068">
    <property type="protein sequence ID" value="ESQ43068"/>
    <property type="gene ID" value="EUTSA_v10013908mg"/>
</dbReference>
<feature type="domain" description="O-methyltransferase dimerisation" evidence="6">
    <location>
        <begin position="25"/>
        <end position="117"/>
    </location>
</feature>
<organism evidence="7 8">
    <name type="scientific">Eutrema salsugineum</name>
    <name type="common">Saltwater cress</name>
    <name type="synonym">Sisymbrium salsugineum</name>
    <dbReference type="NCBI Taxonomy" id="72664"/>
    <lineage>
        <taxon>Eukaryota</taxon>
        <taxon>Viridiplantae</taxon>
        <taxon>Streptophyta</taxon>
        <taxon>Embryophyta</taxon>
        <taxon>Tracheophyta</taxon>
        <taxon>Spermatophyta</taxon>
        <taxon>Magnoliopsida</taxon>
        <taxon>eudicotyledons</taxon>
        <taxon>Gunneridae</taxon>
        <taxon>Pentapetalae</taxon>
        <taxon>rosids</taxon>
        <taxon>malvids</taxon>
        <taxon>Brassicales</taxon>
        <taxon>Brassicaceae</taxon>
        <taxon>Eutremeae</taxon>
        <taxon>Eutrema</taxon>
    </lineage>
</organism>
<keyword evidence="8" id="KW-1185">Reference proteome</keyword>
<protein>
    <recommendedName>
        <fullName evidence="9">O-methyltransferase domain-containing protein</fullName>
    </recommendedName>
</protein>
<dbReference type="Proteomes" id="UP000030689">
    <property type="component" value="Unassembled WGS sequence"/>
</dbReference>
<dbReference type="AlphaFoldDB" id="V4LT75"/>
<dbReference type="OMA" id="VIIVECI"/>
<dbReference type="GO" id="GO:0032259">
    <property type="term" value="P:methylation"/>
    <property type="evidence" value="ECO:0007669"/>
    <property type="project" value="UniProtKB-KW"/>
</dbReference>
<dbReference type="GO" id="GO:0046983">
    <property type="term" value="F:protein dimerization activity"/>
    <property type="evidence" value="ECO:0007669"/>
    <property type="project" value="InterPro"/>
</dbReference>
<accession>V4LT75</accession>
<sequence>MGTMAETQITPVQVTDDDETALFAMQLAHAPVIPMALKPVIELGILEIMAKNSSPMSPSEVASHLPTKNPEAPVMLDRILRLLAAYSILTCSLRTLPDGDGVERLYGLGPVCKYLTKNEDGVSIAALCLVNQDKVGMESWYYMTDAILEGGIPFNKAYGMGCFEYQETDTRFNKIFNNGMANLTTITMKKILETYKGFEGLTSLVDVGGGFGATLKMIVSKYPNIKGINFDQPHVIEDAPPYPGIEHVGGDMFVNVPKGDAIFMKGVCHNWSDEHCVKLLKNCHKALPDKGKVILAECIAPDIPDSSLLTKHVVHIDCIMMAHNLGGKERTKKELEALARESGFQEIQVFCKAFGVYIVEFLK</sequence>
<dbReference type="STRING" id="72664.V4LT75"/>
<name>V4LT75_EUTSA</name>
<evidence type="ECO:0000256" key="4">
    <source>
        <dbReference type="PIRSR" id="PIRSR005739-1"/>
    </source>
</evidence>
<dbReference type="InterPro" id="IPR012967">
    <property type="entry name" value="COMT_dimerisation"/>
</dbReference>
<keyword evidence="2" id="KW-0808">Transferase</keyword>
<dbReference type="InterPro" id="IPR016461">
    <property type="entry name" value="COMT-like"/>
</dbReference>
<reference evidence="7 8" key="1">
    <citation type="journal article" date="2013" name="Front. Plant Sci.">
        <title>The Reference Genome of the Halophytic Plant Eutrema salsugineum.</title>
        <authorList>
            <person name="Yang R."/>
            <person name="Jarvis D.E."/>
            <person name="Chen H."/>
            <person name="Beilstein M.A."/>
            <person name="Grimwood J."/>
            <person name="Jenkins J."/>
            <person name="Shu S."/>
            <person name="Prochnik S."/>
            <person name="Xin M."/>
            <person name="Ma C."/>
            <person name="Schmutz J."/>
            <person name="Wing R.A."/>
            <person name="Mitchell-Olds T."/>
            <person name="Schumaker K.S."/>
            <person name="Wang X."/>
        </authorList>
    </citation>
    <scope>NUCLEOTIDE SEQUENCE [LARGE SCALE GENOMIC DNA]</scope>
</reference>
<dbReference type="PROSITE" id="PS51683">
    <property type="entry name" value="SAM_OMT_II"/>
    <property type="match status" value="1"/>
</dbReference>